<comment type="catalytic activity">
    <reaction evidence="13 14">
        <text>a 5'-end ribonucleotide-tRNA(His) + GTP + ATP + H2O = a 5'-end phospho-guanosine-ribonucleotide-tRNA(His) + AMP + 2 diphosphate + H(+)</text>
        <dbReference type="Rhea" id="RHEA:54564"/>
        <dbReference type="Rhea" id="RHEA-COMP:14193"/>
        <dbReference type="Rhea" id="RHEA-COMP:14917"/>
        <dbReference type="ChEBI" id="CHEBI:15377"/>
        <dbReference type="ChEBI" id="CHEBI:15378"/>
        <dbReference type="ChEBI" id="CHEBI:30616"/>
        <dbReference type="ChEBI" id="CHEBI:33019"/>
        <dbReference type="ChEBI" id="CHEBI:37565"/>
        <dbReference type="ChEBI" id="CHEBI:138282"/>
        <dbReference type="ChEBI" id="CHEBI:141847"/>
        <dbReference type="ChEBI" id="CHEBI:456215"/>
        <dbReference type="EC" id="2.7.7.79"/>
    </reaction>
</comment>
<feature type="domain" description="tRNAHis guanylyltransferase catalytic" evidence="18">
    <location>
        <begin position="7"/>
        <end position="137"/>
    </location>
</feature>
<evidence type="ECO:0000256" key="3">
    <source>
        <dbReference type="ARBA" id="ARBA00012511"/>
    </source>
</evidence>
<dbReference type="GO" id="GO:0006400">
    <property type="term" value="P:tRNA modification"/>
    <property type="evidence" value="ECO:0007669"/>
    <property type="project" value="UniProtKB-UniRule"/>
</dbReference>
<dbReference type="Pfam" id="PF14413">
    <property type="entry name" value="Thg1C"/>
    <property type="match status" value="1"/>
</dbReference>
<keyword evidence="10 14" id="KW-0460">Magnesium</keyword>
<dbReference type="InterPro" id="IPR038469">
    <property type="entry name" value="tRNAHis_GuaTrfase_Thg1_sf"/>
</dbReference>
<dbReference type="EC" id="2.7.7.79" evidence="3 14"/>
<feature type="binding site" evidence="15">
    <location>
        <begin position="76"/>
        <end position="77"/>
    </location>
    <ligand>
        <name>GTP</name>
        <dbReference type="ChEBI" id="CHEBI:37565"/>
    </ligand>
</feature>
<comment type="function">
    <text evidence="1 14">Adds a GMP to the 5'-end of tRNA(His) after transcription and RNase P cleavage.</text>
</comment>
<feature type="binding site" evidence="16">
    <location>
        <position position="77"/>
    </location>
    <ligand>
        <name>Mg(2+)</name>
        <dbReference type="ChEBI" id="CHEBI:18420"/>
        <label>1</label>
        <note>catalytic</note>
    </ligand>
</feature>
<feature type="binding site" evidence="16">
    <location>
        <position position="30"/>
    </location>
    <ligand>
        <name>Mg(2+)</name>
        <dbReference type="ChEBI" id="CHEBI:18420"/>
        <label>1</label>
        <note>catalytic</note>
    </ligand>
</feature>
<dbReference type="PANTHER" id="PTHR12729">
    <property type="entry name" value="TRNA(HIS) GUANYLYLTRANSFERASE-RELATED"/>
    <property type="match status" value="1"/>
</dbReference>
<evidence type="ECO:0000256" key="2">
    <source>
        <dbReference type="ARBA" id="ARBA00010113"/>
    </source>
</evidence>
<dbReference type="Pfam" id="PF04446">
    <property type="entry name" value="Thg1"/>
    <property type="match status" value="1"/>
</dbReference>
<dbReference type="FunFam" id="3.30.70.3000:FF:000001">
    <property type="entry name" value="tRNA(His) guanylyltransferase"/>
    <property type="match status" value="1"/>
</dbReference>
<dbReference type="FunCoup" id="A0A316YL85">
    <property type="interactions" value="314"/>
</dbReference>
<dbReference type="InParanoid" id="A0A316YL85"/>
<evidence type="ECO:0000256" key="6">
    <source>
        <dbReference type="ARBA" id="ARBA00022694"/>
    </source>
</evidence>
<comment type="cofactor">
    <cofactor evidence="16">
        <name>Mg(2+)</name>
        <dbReference type="ChEBI" id="CHEBI:18420"/>
    </cofactor>
    <text evidence="16">Binds 2 magnesium ions per subunit.</text>
</comment>
<dbReference type="Proteomes" id="UP000245768">
    <property type="component" value="Unassembled WGS sequence"/>
</dbReference>
<evidence type="ECO:0000256" key="10">
    <source>
        <dbReference type="ARBA" id="ARBA00022842"/>
    </source>
</evidence>
<feature type="compositionally biased region" description="Acidic residues" evidence="17">
    <location>
        <begin position="224"/>
        <end position="234"/>
    </location>
</feature>
<keyword evidence="7 14" id="KW-0548">Nucleotidyltransferase</keyword>
<evidence type="ECO:0000256" key="17">
    <source>
        <dbReference type="SAM" id="MobiDB-lite"/>
    </source>
</evidence>
<feature type="compositionally biased region" description="Basic and acidic residues" evidence="17">
    <location>
        <begin position="280"/>
        <end position="305"/>
    </location>
</feature>
<accession>A0A316YL85</accession>
<reference evidence="20 21" key="1">
    <citation type="journal article" date="2018" name="Mol. Biol. Evol.">
        <title>Broad Genomic Sampling Reveals a Smut Pathogenic Ancestry of the Fungal Clade Ustilaginomycotina.</title>
        <authorList>
            <person name="Kijpornyongpan T."/>
            <person name="Mondo S.J."/>
            <person name="Barry K."/>
            <person name="Sandor L."/>
            <person name="Lee J."/>
            <person name="Lipzen A."/>
            <person name="Pangilinan J."/>
            <person name="LaButti K."/>
            <person name="Hainaut M."/>
            <person name="Henrissat B."/>
            <person name="Grigoriev I.V."/>
            <person name="Spatafora J.W."/>
            <person name="Aime M.C."/>
        </authorList>
    </citation>
    <scope>NUCLEOTIDE SEQUENCE [LARGE SCALE GENOMIC DNA]</scope>
    <source>
        <strain evidence="20 21">MCA 4198</strain>
    </source>
</reference>
<dbReference type="STRING" id="215250.A0A316YL85"/>
<protein>
    <recommendedName>
        <fullName evidence="4 14">tRNA(His) guanylyltransferase</fullName>
        <ecNumber evidence="3 14">2.7.7.79</ecNumber>
    </recommendedName>
    <alternativeName>
        <fullName evidence="12 14">tRNA-histidine guanylyltransferase</fullName>
    </alternativeName>
</protein>
<keyword evidence="9 14" id="KW-0547">Nucleotide-binding</keyword>
<evidence type="ECO:0000256" key="11">
    <source>
        <dbReference type="ARBA" id="ARBA00023134"/>
    </source>
</evidence>
<dbReference type="RefSeq" id="XP_025375683.1">
    <property type="nucleotide sequence ID" value="XM_025523300.1"/>
</dbReference>
<evidence type="ECO:0000313" key="21">
    <source>
        <dbReference type="Proteomes" id="UP000245768"/>
    </source>
</evidence>
<dbReference type="OrthoDB" id="62560at2759"/>
<feature type="domain" description="Thg1 C-terminal" evidence="19">
    <location>
        <begin position="140"/>
        <end position="268"/>
    </location>
</feature>
<evidence type="ECO:0000256" key="4">
    <source>
        <dbReference type="ARBA" id="ARBA00015443"/>
    </source>
</evidence>
<evidence type="ECO:0000256" key="13">
    <source>
        <dbReference type="ARBA" id="ARBA00047281"/>
    </source>
</evidence>
<evidence type="ECO:0000259" key="18">
    <source>
        <dbReference type="Pfam" id="PF04446"/>
    </source>
</evidence>
<dbReference type="PANTHER" id="PTHR12729:SF6">
    <property type="entry name" value="TRNA(HIS) GUANYLYLTRANSFERASE-RELATED"/>
    <property type="match status" value="1"/>
</dbReference>
<keyword evidence="21" id="KW-1185">Reference proteome</keyword>
<dbReference type="AlphaFoldDB" id="A0A316YL85"/>
<sequence length="319" mass="36066">MAGSQFAYVRNFELPDPVLPNVYMVVRIDGKGFHRFSDAHDFAKPNDGRALELMNEAARHVVQALKPDVVLAFGESDEYSFLLRRSCSLYKRRASKILTQIVSLFTSAYVFCWSEIMGKQEELKYPPTFDGRLVAYPTAKEIRDYFAWRQADTHINNLYNTTFWALVHADNADGLGERRAHETLKGTVSSEKNEILFSRFGINYDKLEPMFRKGTTIVWGESTPEEEADAEEDAAAGAGEGPMKSQEKEKGNRSRGAPELRTLHVDIIGKEFWTAPSEQPGRRVEKAAQHGAHSEGTEAWQDPRRVSSYQGLGLRALER</sequence>
<comment type="similarity">
    <text evidence="2 14">Belongs to the tRNA(His) guanylyltransferase family.</text>
</comment>
<dbReference type="Gene3D" id="3.30.70.3000">
    <property type="match status" value="1"/>
</dbReference>
<gene>
    <name evidence="20" type="ORF">FA10DRAFT_276016</name>
</gene>
<keyword evidence="6 14" id="KW-0819">tRNA processing</keyword>
<evidence type="ECO:0000256" key="15">
    <source>
        <dbReference type="PIRSR" id="PIRSR028980-1"/>
    </source>
</evidence>
<organism evidence="20 21">
    <name type="scientific">Acaromyces ingoldii</name>
    <dbReference type="NCBI Taxonomy" id="215250"/>
    <lineage>
        <taxon>Eukaryota</taxon>
        <taxon>Fungi</taxon>
        <taxon>Dikarya</taxon>
        <taxon>Basidiomycota</taxon>
        <taxon>Ustilaginomycotina</taxon>
        <taxon>Exobasidiomycetes</taxon>
        <taxon>Exobasidiales</taxon>
        <taxon>Cryptobasidiaceae</taxon>
        <taxon>Acaromyces</taxon>
    </lineage>
</organism>
<evidence type="ECO:0000259" key="19">
    <source>
        <dbReference type="Pfam" id="PF14413"/>
    </source>
</evidence>
<feature type="binding site" evidence="15">
    <location>
        <begin position="29"/>
        <end position="34"/>
    </location>
    <ligand>
        <name>GTP</name>
        <dbReference type="ChEBI" id="CHEBI:37565"/>
    </ligand>
</feature>
<dbReference type="EMBL" id="KZ819638">
    <property type="protein sequence ID" value="PWN88485.1"/>
    <property type="molecule type" value="Genomic_DNA"/>
</dbReference>
<evidence type="ECO:0000256" key="1">
    <source>
        <dbReference type="ARBA" id="ARBA00002939"/>
    </source>
</evidence>
<evidence type="ECO:0000313" key="20">
    <source>
        <dbReference type="EMBL" id="PWN88485.1"/>
    </source>
</evidence>
<keyword evidence="8 14" id="KW-0479">Metal-binding</keyword>
<keyword evidence="5 14" id="KW-0808">Transferase</keyword>
<evidence type="ECO:0000256" key="14">
    <source>
        <dbReference type="PIRNR" id="PIRNR028980"/>
    </source>
</evidence>
<dbReference type="GO" id="GO:0005525">
    <property type="term" value="F:GTP binding"/>
    <property type="evidence" value="ECO:0007669"/>
    <property type="project" value="UniProtKB-UniRule"/>
</dbReference>
<evidence type="ECO:0000256" key="9">
    <source>
        <dbReference type="ARBA" id="ARBA00022741"/>
    </source>
</evidence>
<dbReference type="InterPro" id="IPR007537">
    <property type="entry name" value="tRNAHis_GuaTrfase_Thg1"/>
</dbReference>
<dbReference type="GO" id="GO:0000287">
    <property type="term" value="F:magnesium ion binding"/>
    <property type="evidence" value="ECO:0007669"/>
    <property type="project" value="UniProtKB-UniRule"/>
</dbReference>
<feature type="binding site" evidence="16">
    <location>
        <position position="77"/>
    </location>
    <ligand>
        <name>Mg(2+)</name>
        <dbReference type="ChEBI" id="CHEBI:18420"/>
        <label>2</label>
        <note>catalytic</note>
    </ligand>
</feature>
<evidence type="ECO:0000256" key="16">
    <source>
        <dbReference type="PIRSR" id="PIRSR028980-2"/>
    </source>
</evidence>
<dbReference type="GO" id="GO:0008193">
    <property type="term" value="F:tRNA guanylyltransferase activity"/>
    <property type="evidence" value="ECO:0007669"/>
    <property type="project" value="UniProtKB-UniRule"/>
</dbReference>
<proteinExistence type="inferred from homology"/>
<evidence type="ECO:0000256" key="8">
    <source>
        <dbReference type="ARBA" id="ARBA00022723"/>
    </source>
</evidence>
<feature type="compositionally biased region" description="Basic and acidic residues" evidence="17">
    <location>
        <begin position="245"/>
        <end position="269"/>
    </location>
</feature>
<name>A0A316YL85_9BASI</name>
<evidence type="ECO:0000256" key="5">
    <source>
        <dbReference type="ARBA" id="ARBA00022679"/>
    </source>
</evidence>
<feature type="region of interest" description="Disordered" evidence="17">
    <location>
        <begin position="224"/>
        <end position="319"/>
    </location>
</feature>
<dbReference type="InterPro" id="IPR024956">
    <property type="entry name" value="tRNAHis_GuaTrfase_cat"/>
</dbReference>
<dbReference type="PIRSF" id="PIRSF028980">
    <property type="entry name" value="tRNAHis_guanylyltransferase"/>
    <property type="match status" value="1"/>
</dbReference>
<evidence type="ECO:0000256" key="7">
    <source>
        <dbReference type="ARBA" id="ARBA00022695"/>
    </source>
</evidence>
<evidence type="ECO:0000256" key="12">
    <source>
        <dbReference type="ARBA" id="ARBA00032480"/>
    </source>
</evidence>
<keyword evidence="11 14" id="KW-0342">GTP-binding</keyword>
<dbReference type="GeneID" id="37045216"/>
<dbReference type="InterPro" id="IPR025845">
    <property type="entry name" value="Thg1_C_dom"/>
</dbReference>
<feature type="binding site" evidence="16">
    <location>
        <position position="29"/>
    </location>
    <ligand>
        <name>Mg(2+)</name>
        <dbReference type="ChEBI" id="CHEBI:18420"/>
        <label>2</label>
        <note>catalytic</note>
    </ligand>
</feature>
<feature type="binding site" evidence="16">
    <location>
        <position position="29"/>
    </location>
    <ligand>
        <name>Mg(2+)</name>
        <dbReference type="ChEBI" id="CHEBI:18420"/>
        <label>1</label>
        <note>catalytic</note>
    </ligand>
</feature>